<reference evidence="12" key="1">
    <citation type="submission" date="2014-10" db="EMBL/GenBank/DDBJ databases">
        <title>Massilia sp. genome.</title>
        <authorList>
            <person name="Xu B."/>
            <person name="Dai L."/>
            <person name="Huang Z."/>
        </authorList>
    </citation>
    <scope>NUCLEOTIDE SEQUENCE [LARGE SCALE GENOMIC DNA]</scope>
    <source>
        <strain evidence="12">CFS-1</strain>
    </source>
</reference>
<dbReference type="GO" id="GO:0006935">
    <property type="term" value="P:chemotaxis"/>
    <property type="evidence" value="ECO:0007669"/>
    <property type="project" value="UniProtKB-KW"/>
</dbReference>
<keyword evidence="8 10" id="KW-1133">Transmembrane helix</keyword>
<dbReference type="PANTHER" id="PTHR35091">
    <property type="entry name" value="FLAGELLAR PROTEIN FLIL"/>
    <property type="match status" value="1"/>
</dbReference>
<evidence type="ECO:0000256" key="10">
    <source>
        <dbReference type="RuleBase" id="RU364125"/>
    </source>
</evidence>
<keyword evidence="13" id="KW-1185">Reference proteome</keyword>
<keyword evidence="12" id="KW-0282">Flagellum</keyword>
<dbReference type="OrthoDB" id="5297029at2"/>
<evidence type="ECO:0000256" key="6">
    <source>
        <dbReference type="ARBA" id="ARBA00022692"/>
    </source>
</evidence>
<keyword evidence="6 10" id="KW-0812">Transmembrane</keyword>
<feature type="transmembrane region" description="Helical" evidence="10">
    <location>
        <begin position="21"/>
        <end position="42"/>
    </location>
</feature>
<evidence type="ECO:0000313" key="13">
    <source>
        <dbReference type="Proteomes" id="UP000283254"/>
    </source>
</evidence>
<dbReference type="GO" id="GO:0005886">
    <property type="term" value="C:plasma membrane"/>
    <property type="evidence" value="ECO:0007669"/>
    <property type="project" value="UniProtKB-SubCell"/>
</dbReference>
<keyword evidence="4" id="KW-1003">Cell membrane</keyword>
<dbReference type="EMBL" id="JSAB01000010">
    <property type="protein sequence ID" value="RNF32521.1"/>
    <property type="molecule type" value="Genomic_DNA"/>
</dbReference>
<dbReference type="NCBIfam" id="NF005435">
    <property type="entry name" value="PRK07021.1"/>
    <property type="match status" value="1"/>
</dbReference>
<dbReference type="GO" id="GO:0009425">
    <property type="term" value="C:bacterial-type flagellum basal body"/>
    <property type="evidence" value="ECO:0007669"/>
    <property type="project" value="InterPro"/>
</dbReference>
<evidence type="ECO:0000256" key="7">
    <source>
        <dbReference type="ARBA" id="ARBA00022779"/>
    </source>
</evidence>
<keyword evidence="7 10" id="KW-0283">Flagellar rotation</keyword>
<dbReference type="Proteomes" id="UP000283254">
    <property type="component" value="Unassembled WGS sequence"/>
</dbReference>
<feature type="compositionally biased region" description="Basic and acidic residues" evidence="11">
    <location>
        <begin position="49"/>
        <end position="58"/>
    </location>
</feature>
<protein>
    <recommendedName>
        <fullName evidence="10">Flagellar protein FliL</fullName>
    </recommendedName>
</protein>
<dbReference type="Pfam" id="PF03748">
    <property type="entry name" value="FliL"/>
    <property type="match status" value="1"/>
</dbReference>
<sequence length="173" mass="18655">MKADPKADTAAAAPAGSKKKLVIMILAAVLVLGAGVGGGWYFSQSSAAHGEEEAPAKETKKKKKKDPAVKPEYVPIEAFTVNLQPENGEQYLQVQFTLQVEGAEQATLVKDNMAIVRNRVLLLLSSKKASEINTVEGKQQLASEIQAAIVEPFEKQGDEQEVSDVLFTSFIIQ</sequence>
<comment type="similarity">
    <text evidence="3 10">Belongs to the FliL family.</text>
</comment>
<organism evidence="12 13">
    <name type="scientific">Massilia aurea</name>
    <dbReference type="NCBI Taxonomy" id="373040"/>
    <lineage>
        <taxon>Bacteria</taxon>
        <taxon>Pseudomonadati</taxon>
        <taxon>Pseudomonadota</taxon>
        <taxon>Betaproteobacteria</taxon>
        <taxon>Burkholderiales</taxon>
        <taxon>Oxalobacteraceae</taxon>
        <taxon>Telluria group</taxon>
        <taxon>Massilia</taxon>
    </lineage>
</organism>
<feature type="region of interest" description="Disordered" evidence="11">
    <location>
        <begin position="47"/>
        <end position="68"/>
    </location>
</feature>
<dbReference type="PANTHER" id="PTHR35091:SF2">
    <property type="entry name" value="FLAGELLAR PROTEIN FLIL"/>
    <property type="match status" value="1"/>
</dbReference>
<name>A0A422QRT9_9BURK</name>
<dbReference type="InterPro" id="IPR005503">
    <property type="entry name" value="FliL"/>
</dbReference>
<comment type="caution">
    <text evidence="12">The sequence shown here is derived from an EMBL/GenBank/DDBJ whole genome shotgun (WGS) entry which is preliminary data.</text>
</comment>
<proteinExistence type="inferred from homology"/>
<accession>A0A422QRT9</accession>
<comment type="subcellular location">
    <subcellularLocation>
        <location evidence="10">Cell inner membrane</location>
    </subcellularLocation>
    <subcellularLocation>
        <location evidence="2">Cell membrane</location>
        <topology evidence="2">Single-pass membrane protein</topology>
    </subcellularLocation>
</comment>
<comment type="function">
    <text evidence="1 10">Controls the rotational direction of flagella during chemotaxis.</text>
</comment>
<evidence type="ECO:0000313" key="12">
    <source>
        <dbReference type="EMBL" id="RNF32521.1"/>
    </source>
</evidence>
<gene>
    <name evidence="12" type="ORF">NM04_01255</name>
</gene>
<dbReference type="AlphaFoldDB" id="A0A422QRT9"/>
<keyword evidence="10" id="KW-0997">Cell inner membrane</keyword>
<evidence type="ECO:0000256" key="3">
    <source>
        <dbReference type="ARBA" id="ARBA00008281"/>
    </source>
</evidence>
<dbReference type="RefSeq" id="WP_123067744.1">
    <property type="nucleotide sequence ID" value="NZ_JSAB01000010.1"/>
</dbReference>
<evidence type="ECO:0000256" key="11">
    <source>
        <dbReference type="SAM" id="MobiDB-lite"/>
    </source>
</evidence>
<keyword evidence="9 10" id="KW-0472">Membrane</keyword>
<evidence type="ECO:0000256" key="2">
    <source>
        <dbReference type="ARBA" id="ARBA00004162"/>
    </source>
</evidence>
<evidence type="ECO:0000256" key="5">
    <source>
        <dbReference type="ARBA" id="ARBA00022500"/>
    </source>
</evidence>
<evidence type="ECO:0000256" key="1">
    <source>
        <dbReference type="ARBA" id="ARBA00002254"/>
    </source>
</evidence>
<evidence type="ECO:0000256" key="8">
    <source>
        <dbReference type="ARBA" id="ARBA00022989"/>
    </source>
</evidence>
<evidence type="ECO:0000256" key="9">
    <source>
        <dbReference type="ARBA" id="ARBA00023136"/>
    </source>
</evidence>
<dbReference type="GO" id="GO:0071978">
    <property type="term" value="P:bacterial-type flagellum-dependent swarming motility"/>
    <property type="evidence" value="ECO:0007669"/>
    <property type="project" value="TreeGrafter"/>
</dbReference>
<keyword evidence="12" id="KW-0966">Cell projection</keyword>
<evidence type="ECO:0000256" key="4">
    <source>
        <dbReference type="ARBA" id="ARBA00022475"/>
    </source>
</evidence>
<keyword evidence="5 10" id="KW-0145">Chemotaxis</keyword>
<keyword evidence="12" id="KW-0969">Cilium</keyword>